<dbReference type="InterPro" id="IPR018392">
    <property type="entry name" value="LysM"/>
</dbReference>
<gene>
    <name evidence="1" type="ORF">CK203_079737</name>
</gene>
<evidence type="ECO:0008006" key="3">
    <source>
        <dbReference type="Google" id="ProtNLM"/>
    </source>
</evidence>
<protein>
    <recommendedName>
        <fullName evidence="3">LysM domain-containing protein</fullName>
    </recommendedName>
</protein>
<dbReference type="CDD" id="cd00118">
    <property type="entry name" value="LysM"/>
    <property type="match status" value="1"/>
</dbReference>
<accession>A0A438ED14</accession>
<dbReference type="AlphaFoldDB" id="A0A438ED14"/>
<name>A0A438ED14_VITVI</name>
<dbReference type="EMBL" id="QGNW01001326">
    <property type="protein sequence ID" value="RVW45453.1"/>
    <property type="molecule type" value="Genomic_DNA"/>
</dbReference>
<sequence length="121" mass="13793">MQMEREERRGSYYNYGDYDYENGNCGRYRVESVMVERDRDNQSPEMSSSWKILPVSSCPSSSSGLGVGSIEHQVSKMDTLAGIAIKYGVEEVNGTVSGDFSDTFIFLWKYFEHSEFNRGII</sequence>
<comment type="caution">
    <text evidence="1">The sequence shown here is derived from an EMBL/GenBank/DDBJ whole genome shotgun (WGS) entry which is preliminary data.</text>
</comment>
<proteinExistence type="predicted"/>
<reference evidence="1 2" key="1">
    <citation type="journal article" date="2018" name="PLoS Genet.">
        <title>Population sequencing reveals clonal diversity and ancestral inbreeding in the grapevine cultivar Chardonnay.</title>
        <authorList>
            <person name="Roach M.J."/>
            <person name="Johnson D.L."/>
            <person name="Bohlmann J."/>
            <person name="van Vuuren H.J."/>
            <person name="Jones S.J."/>
            <person name="Pretorius I.S."/>
            <person name="Schmidt S.A."/>
            <person name="Borneman A.R."/>
        </authorList>
    </citation>
    <scope>NUCLEOTIDE SEQUENCE [LARGE SCALE GENOMIC DNA]</scope>
    <source>
        <strain evidence="2">cv. Chardonnay</strain>
        <tissue evidence="1">Leaf</tissue>
    </source>
</reference>
<evidence type="ECO:0000313" key="1">
    <source>
        <dbReference type="EMBL" id="RVW45453.1"/>
    </source>
</evidence>
<organism evidence="1 2">
    <name type="scientific">Vitis vinifera</name>
    <name type="common">Grape</name>
    <dbReference type="NCBI Taxonomy" id="29760"/>
    <lineage>
        <taxon>Eukaryota</taxon>
        <taxon>Viridiplantae</taxon>
        <taxon>Streptophyta</taxon>
        <taxon>Embryophyta</taxon>
        <taxon>Tracheophyta</taxon>
        <taxon>Spermatophyta</taxon>
        <taxon>Magnoliopsida</taxon>
        <taxon>eudicotyledons</taxon>
        <taxon>Gunneridae</taxon>
        <taxon>Pentapetalae</taxon>
        <taxon>rosids</taxon>
        <taxon>Vitales</taxon>
        <taxon>Vitaceae</taxon>
        <taxon>Viteae</taxon>
        <taxon>Vitis</taxon>
    </lineage>
</organism>
<dbReference type="Proteomes" id="UP000288805">
    <property type="component" value="Unassembled WGS sequence"/>
</dbReference>
<evidence type="ECO:0000313" key="2">
    <source>
        <dbReference type="Proteomes" id="UP000288805"/>
    </source>
</evidence>